<dbReference type="RefSeq" id="WP_010192953.1">
    <property type="nucleotide sequence ID" value="NZ_AHJG01000203.1"/>
</dbReference>
<dbReference type="EMBL" id="AHJG01000203">
    <property type="protein sequence ID" value="EPA05181.1"/>
    <property type="molecule type" value="Genomic_DNA"/>
</dbReference>
<keyword evidence="1" id="KW-0472">Membrane</keyword>
<feature type="transmembrane region" description="Helical" evidence="1">
    <location>
        <begin position="22"/>
        <end position="40"/>
    </location>
</feature>
<keyword evidence="1" id="KW-1133">Transmembrane helix</keyword>
<accession>S2E6V4</accession>
<dbReference type="AlphaFoldDB" id="S2E6V4"/>
<keyword evidence="1" id="KW-0812">Transmembrane</keyword>
<evidence type="ECO:0000256" key="1">
    <source>
        <dbReference type="SAM" id="Phobius"/>
    </source>
</evidence>
<dbReference type="Proteomes" id="UP000014065">
    <property type="component" value="Unassembled WGS sequence"/>
</dbReference>
<reference evidence="2 3" key="1">
    <citation type="journal article" date="2012" name="J. Bacteriol.">
        <title>Genome Sequence of "Candidatus Nitrosoarchaeum limnia" BG20, a Low-Salinity Ammonia-Oxidizing Archaeon from the San Francisco Bay Estuary.</title>
        <authorList>
            <person name="Mosier A.C."/>
            <person name="Allen E.E."/>
            <person name="Kim M."/>
            <person name="Ferriera S."/>
            <person name="Francis C.A."/>
        </authorList>
    </citation>
    <scope>NUCLEOTIDE SEQUENCE [LARGE SCALE GENOMIC DNA]</scope>
    <source>
        <strain evidence="2 3">BG20</strain>
    </source>
</reference>
<gene>
    <name evidence="2" type="ORF">BG20_I2187</name>
</gene>
<comment type="caution">
    <text evidence="2">The sequence shown here is derived from an EMBL/GenBank/DDBJ whole genome shotgun (WGS) entry which is preliminary data.</text>
</comment>
<evidence type="ECO:0000313" key="2">
    <source>
        <dbReference type="EMBL" id="EPA05181.1"/>
    </source>
</evidence>
<sequence length="51" mass="5666">MIGFALIGGTIYSYLGMIGNELRWPVFFGCAAGALAIIIYRKKIRQKQDTV</sequence>
<name>S2E6V4_9ARCH</name>
<proteinExistence type="predicted"/>
<dbReference type="OrthoDB" id="3057at2157"/>
<organism evidence="2 3">
    <name type="scientific">Candidatus Nitrosarchaeum limnium BG20</name>
    <dbReference type="NCBI Taxonomy" id="859192"/>
    <lineage>
        <taxon>Archaea</taxon>
        <taxon>Nitrososphaerota</taxon>
        <taxon>Nitrososphaeria</taxon>
        <taxon>Nitrosopumilales</taxon>
        <taxon>Nitrosopumilaceae</taxon>
        <taxon>Nitrosarchaeum</taxon>
    </lineage>
</organism>
<evidence type="ECO:0000313" key="3">
    <source>
        <dbReference type="Proteomes" id="UP000014065"/>
    </source>
</evidence>
<protein>
    <submittedName>
        <fullName evidence="2">Uncharacterized protein</fullName>
    </submittedName>
</protein>
<keyword evidence="3" id="KW-1185">Reference proteome</keyword>